<gene>
    <name evidence="4" type="ORF">SMCB_1886</name>
</gene>
<dbReference type="InterPro" id="IPR052534">
    <property type="entry name" value="Extracell_DNA_Util/SecSys_Comp"/>
</dbReference>
<dbReference type="RefSeq" id="WP_045536556.1">
    <property type="nucleotide sequence ID" value="NZ_AP014569.1"/>
</dbReference>
<keyword evidence="1" id="KW-0175">Coiled coil</keyword>
<keyword evidence="5" id="KW-1185">Reference proteome</keyword>
<dbReference type="GO" id="GO:0043107">
    <property type="term" value="P:type IV pilus-dependent motility"/>
    <property type="evidence" value="ECO:0007669"/>
    <property type="project" value="TreeGrafter"/>
</dbReference>
<feature type="compositionally biased region" description="Low complexity" evidence="2">
    <location>
        <begin position="190"/>
        <end position="218"/>
    </location>
</feature>
<organism evidence="4 5">
    <name type="scientific">Serpentinimonas maccroryi</name>
    <dbReference type="NCBI Taxonomy" id="1458426"/>
    <lineage>
        <taxon>Bacteria</taxon>
        <taxon>Pseudomonadati</taxon>
        <taxon>Pseudomonadota</taxon>
        <taxon>Betaproteobacteria</taxon>
        <taxon>Burkholderiales</taxon>
        <taxon>Comamonadaceae</taxon>
        <taxon>Serpentinimonas</taxon>
    </lineage>
</organism>
<dbReference type="Proteomes" id="UP000066014">
    <property type="component" value="Chromosome"/>
</dbReference>
<dbReference type="PANTHER" id="PTHR40278">
    <property type="entry name" value="DNA UTILIZATION PROTEIN HOFN"/>
    <property type="match status" value="1"/>
</dbReference>
<feature type="region of interest" description="Disordered" evidence="2">
    <location>
        <begin position="184"/>
        <end position="218"/>
    </location>
</feature>
<protein>
    <submittedName>
        <fullName evidence="4">Tfp pilus assembly protein PilN</fullName>
    </submittedName>
</protein>
<dbReference type="AlphaFoldDB" id="A0A060NYZ8"/>
<feature type="transmembrane region" description="Helical" evidence="3">
    <location>
        <begin position="21"/>
        <end position="43"/>
    </location>
</feature>
<evidence type="ECO:0000313" key="5">
    <source>
        <dbReference type="Proteomes" id="UP000066014"/>
    </source>
</evidence>
<dbReference type="EMBL" id="AP014569">
    <property type="protein sequence ID" value="BAO84114.1"/>
    <property type="molecule type" value="Genomic_DNA"/>
</dbReference>
<evidence type="ECO:0000256" key="1">
    <source>
        <dbReference type="SAM" id="Coils"/>
    </source>
</evidence>
<dbReference type="Pfam" id="PF05137">
    <property type="entry name" value="PilN"/>
    <property type="match status" value="1"/>
</dbReference>
<evidence type="ECO:0000256" key="2">
    <source>
        <dbReference type="SAM" id="MobiDB-lite"/>
    </source>
</evidence>
<dbReference type="PANTHER" id="PTHR40278:SF2">
    <property type="entry name" value="TYPE IV PILUS INNER MEMBRANE COMPONENT PILN"/>
    <property type="match status" value="1"/>
</dbReference>
<keyword evidence="3" id="KW-0472">Membrane</keyword>
<keyword evidence="3" id="KW-0812">Transmembrane</keyword>
<feature type="coiled-coil region" evidence="1">
    <location>
        <begin position="57"/>
        <end position="91"/>
    </location>
</feature>
<evidence type="ECO:0000313" key="4">
    <source>
        <dbReference type="EMBL" id="BAO84114.1"/>
    </source>
</evidence>
<dbReference type="InterPro" id="IPR007813">
    <property type="entry name" value="PilN"/>
</dbReference>
<name>A0A060NYZ8_9BURK</name>
<keyword evidence="3" id="KW-1133">Transmembrane helix</keyword>
<dbReference type="HOGENOM" id="CLU_081304_1_0_4"/>
<reference evidence="4 5" key="1">
    <citation type="journal article" date="2014" name="Nat. Commun.">
        <title>Physiological and genomic features of highly alkaliphilic hydrogen-utilizing Betaproteobacteria from a continental serpentinizing site.</title>
        <authorList>
            <person name="Suzuki S."/>
            <person name="Kuenen J.G."/>
            <person name="Schipper K."/>
            <person name="van der Velde S."/>
            <person name="Ishii S."/>
            <person name="Wu A."/>
            <person name="Sorokin D.Y."/>
            <person name="Tenney A."/>
            <person name="Meng X.Y."/>
            <person name="Morrill P.L."/>
            <person name="Kamagata Y."/>
            <person name="Muyzer G."/>
            <person name="Nealson K.H."/>
        </authorList>
    </citation>
    <scope>NUCLEOTIDE SEQUENCE [LARGE SCALE GENOMIC DNA]</scope>
    <source>
        <strain evidence="4 5">B1</strain>
    </source>
</reference>
<accession>A0A060NYZ8</accession>
<proteinExistence type="predicted"/>
<dbReference type="OrthoDB" id="5296173at2"/>
<sequence length="218" mass="23775">MIAINLLPHREIARKKKREQFFVNLGLAIGAGLVLAALVYGFFQLQISGQQERNQFIQAEIQKLDVQIREVATLQQELDGLKSRQAAVESLQAGRNLPVHLLDEMVRLLPEGVHLTALRQEAAAITLTGVAQSQERVSELLRNFGGRSPWLTQPHLVEITAATLALGPRDQRRVFNFSVRLTLSPNTQTSPQGSTPAQPGQTQPAGQSPAPAATGGRV</sequence>
<evidence type="ECO:0000256" key="3">
    <source>
        <dbReference type="SAM" id="Phobius"/>
    </source>
</evidence>
<dbReference type="GO" id="GO:0043683">
    <property type="term" value="P:type IV pilus assembly"/>
    <property type="evidence" value="ECO:0007669"/>
    <property type="project" value="TreeGrafter"/>
</dbReference>
<dbReference type="KEGG" id="cbab:SMCB_1886"/>
<dbReference type="STRING" id="1458426.SMCB_1886"/>